<proteinExistence type="predicted"/>
<reference evidence="1" key="2">
    <citation type="submission" date="2021-02" db="EMBL/GenBank/DDBJ databases">
        <authorList>
            <person name="Kimball J.A."/>
            <person name="Haas M.W."/>
            <person name="Macchietto M."/>
            <person name="Kono T."/>
            <person name="Duquette J."/>
            <person name="Shao M."/>
        </authorList>
    </citation>
    <scope>NUCLEOTIDE SEQUENCE</scope>
    <source>
        <tissue evidence="1">Fresh leaf tissue</tissue>
    </source>
</reference>
<reference evidence="1" key="1">
    <citation type="journal article" date="2021" name="bioRxiv">
        <title>Whole Genome Assembly and Annotation of Northern Wild Rice, Zizania palustris L., Supports a Whole Genome Duplication in the Zizania Genus.</title>
        <authorList>
            <person name="Haas M."/>
            <person name="Kono T."/>
            <person name="Macchietto M."/>
            <person name="Millas R."/>
            <person name="McGilp L."/>
            <person name="Shao M."/>
            <person name="Duquette J."/>
            <person name="Hirsch C.N."/>
            <person name="Kimball J."/>
        </authorList>
    </citation>
    <scope>NUCLEOTIDE SEQUENCE</scope>
    <source>
        <tissue evidence="1">Fresh leaf tissue</tissue>
    </source>
</reference>
<name>A0A8J5SCZ1_ZIZPA</name>
<comment type="caution">
    <text evidence="1">The sequence shown here is derived from an EMBL/GenBank/DDBJ whole genome shotgun (WGS) entry which is preliminary data.</text>
</comment>
<sequence length="67" mass="7514">MALTMGTGQDVLEQRGRGRHNNLVIPSHQAIHDAPLVIMRSLLDFLLQFDYGGILSQIIKKGKTWGR</sequence>
<organism evidence="1 2">
    <name type="scientific">Zizania palustris</name>
    <name type="common">Northern wild rice</name>
    <dbReference type="NCBI Taxonomy" id="103762"/>
    <lineage>
        <taxon>Eukaryota</taxon>
        <taxon>Viridiplantae</taxon>
        <taxon>Streptophyta</taxon>
        <taxon>Embryophyta</taxon>
        <taxon>Tracheophyta</taxon>
        <taxon>Spermatophyta</taxon>
        <taxon>Magnoliopsida</taxon>
        <taxon>Liliopsida</taxon>
        <taxon>Poales</taxon>
        <taxon>Poaceae</taxon>
        <taxon>BOP clade</taxon>
        <taxon>Oryzoideae</taxon>
        <taxon>Oryzeae</taxon>
        <taxon>Zizaniinae</taxon>
        <taxon>Zizania</taxon>
    </lineage>
</organism>
<evidence type="ECO:0000313" key="1">
    <source>
        <dbReference type="EMBL" id="KAG8069493.1"/>
    </source>
</evidence>
<gene>
    <name evidence="1" type="ORF">GUJ93_ZPchr0006g46071</name>
</gene>
<keyword evidence="2" id="KW-1185">Reference proteome</keyword>
<dbReference type="AlphaFoldDB" id="A0A8J5SCZ1"/>
<dbReference type="Proteomes" id="UP000729402">
    <property type="component" value="Unassembled WGS sequence"/>
</dbReference>
<protein>
    <submittedName>
        <fullName evidence="1">Uncharacterized protein</fullName>
    </submittedName>
</protein>
<evidence type="ECO:0000313" key="2">
    <source>
        <dbReference type="Proteomes" id="UP000729402"/>
    </source>
</evidence>
<accession>A0A8J5SCZ1</accession>
<dbReference type="EMBL" id="JAAALK010000283">
    <property type="protein sequence ID" value="KAG8069493.1"/>
    <property type="molecule type" value="Genomic_DNA"/>
</dbReference>